<keyword evidence="1" id="KW-0812">Transmembrane</keyword>
<organism evidence="2 3">
    <name type="scientific">Bacillus cereus</name>
    <dbReference type="NCBI Taxonomy" id="1396"/>
    <lineage>
        <taxon>Bacteria</taxon>
        <taxon>Bacillati</taxon>
        <taxon>Bacillota</taxon>
        <taxon>Bacilli</taxon>
        <taxon>Bacillales</taxon>
        <taxon>Bacillaceae</taxon>
        <taxon>Bacillus</taxon>
        <taxon>Bacillus cereus group</taxon>
    </lineage>
</organism>
<dbReference type="AlphaFoldDB" id="A0A164PVX5"/>
<evidence type="ECO:0000313" key="2">
    <source>
        <dbReference type="EMBL" id="KZD68687.1"/>
    </source>
</evidence>
<protein>
    <submittedName>
        <fullName evidence="2">Uncharacterized protein</fullName>
    </submittedName>
</protein>
<evidence type="ECO:0000313" key="3">
    <source>
        <dbReference type="Proteomes" id="UP000076482"/>
    </source>
</evidence>
<sequence>MGVVGGYKKCDKGLAGSAIILCFLLAFYMGSMFVANRK</sequence>
<name>A0A164PVX5_BACCE</name>
<feature type="transmembrane region" description="Helical" evidence="1">
    <location>
        <begin position="14"/>
        <end position="35"/>
    </location>
</feature>
<accession>A0A164PVX5</accession>
<dbReference type="EMBL" id="LJKE01000035">
    <property type="protein sequence ID" value="KZD68687.1"/>
    <property type="molecule type" value="Genomic_DNA"/>
</dbReference>
<evidence type="ECO:0000256" key="1">
    <source>
        <dbReference type="SAM" id="Phobius"/>
    </source>
</evidence>
<keyword evidence="1" id="KW-0472">Membrane</keyword>
<comment type="caution">
    <text evidence="2">The sequence shown here is derived from an EMBL/GenBank/DDBJ whole genome shotgun (WGS) entry which is preliminary data.</text>
</comment>
<proteinExistence type="predicted"/>
<dbReference type="Proteomes" id="UP000076482">
    <property type="component" value="Unassembled WGS sequence"/>
</dbReference>
<gene>
    <name evidence="2" type="ORF">B4088_1640</name>
</gene>
<reference evidence="2 3" key="1">
    <citation type="submission" date="2015-09" db="EMBL/GenBank/DDBJ databases">
        <title>Bacillus cereus food isolates.</title>
        <authorList>
            <person name="Boekhorst J."/>
        </authorList>
    </citation>
    <scope>NUCLEOTIDE SEQUENCE [LARGE SCALE GENOMIC DNA]</scope>
    <source>
        <strain evidence="2 3">B4088</strain>
    </source>
</reference>
<dbReference type="PATRIC" id="fig|1396.535.peg.3871"/>
<keyword evidence="1" id="KW-1133">Transmembrane helix</keyword>